<reference evidence="1 2" key="1">
    <citation type="journal article" date="2024" name="BMC Genomics">
        <title>De novo assembly and annotation of Popillia japonica's genome with initial clues to its potential as an invasive pest.</title>
        <authorList>
            <person name="Cucini C."/>
            <person name="Boschi S."/>
            <person name="Funari R."/>
            <person name="Cardaioli E."/>
            <person name="Iannotti N."/>
            <person name="Marturano G."/>
            <person name="Paoli F."/>
            <person name="Bruttini M."/>
            <person name="Carapelli A."/>
            <person name="Frati F."/>
            <person name="Nardi F."/>
        </authorList>
    </citation>
    <scope>NUCLEOTIDE SEQUENCE [LARGE SCALE GENOMIC DNA]</scope>
    <source>
        <strain evidence="1">DMR45628</strain>
    </source>
</reference>
<dbReference type="Proteomes" id="UP001458880">
    <property type="component" value="Unassembled WGS sequence"/>
</dbReference>
<gene>
    <name evidence="1" type="ORF">QE152_g10354</name>
</gene>
<comment type="caution">
    <text evidence="1">The sequence shown here is derived from an EMBL/GenBank/DDBJ whole genome shotgun (WGS) entry which is preliminary data.</text>
</comment>
<dbReference type="EMBL" id="JASPKY010000094">
    <property type="protein sequence ID" value="KAK9737866.1"/>
    <property type="molecule type" value="Genomic_DNA"/>
</dbReference>
<proteinExistence type="predicted"/>
<keyword evidence="2" id="KW-1185">Reference proteome</keyword>
<evidence type="ECO:0000313" key="2">
    <source>
        <dbReference type="Proteomes" id="UP001458880"/>
    </source>
</evidence>
<accession>A0AAW1LVE4</accession>
<protein>
    <submittedName>
        <fullName evidence="1">Uncharacterized protein</fullName>
    </submittedName>
</protein>
<sequence length="158" mass="19033">MRLNDEVEEFQREVSTEVIERISVERIVEERQQPIYDASNKGIQPQEFFEAPERHFKIRAMPEDRKLDFAMDPLKDDVAIWAGSKRNQWTTLEDLKRDLLKMYWPESVQKRVLSQLLRPRMYSAGRGSMTHHDWYWVKKTQYMDSPIKSVLLMLEEDR</sequence>
<evidence type="ECO:0000313" key="1">
    <source>
        <dbReference type="EMBL" id="KAK9737866.1"/>
    </source>
</evidence>
<organism evidence="1 2">
    <name type="scientific">Popillia japonica</name>
    <name type="common">Japanese beetle</name>
    <dbReference type="NCBI Taxonomy" id="7064"/>
    <lineage>
        <taxon>Eukaryota</taxon>
        <taxon>Metazoa</taxon>
        <taxon>Ecdysozoa</taxon>
        <taxon>Arthropoda</taxon>
        <taxon>Hexapoda</taxon>
        <taxon>Insecta</taxon>
        <taxon>Pterygota</taxon>
        <taxon>Neoptera</taxon>
        <taxon>Endopterygota</taxon>
        <taxon>Coleoptera</taxon>
        <taxon>Polyphaga</taxon>
        <taxon>Scarabaeiformia</taxon>
        <taxon>Scarabaeidae</taxon>
        <taxon>Rutelinae</taxon>
        <taxon>Popillia</taxon>
    </lineage>
</organism>
<name>A0AAW1LVE4_POPJA</name>
<dbReference type="AlphaFoldDB" id="A0AAW1LVE4"/>